<reference evidence="2 3" key="1">
    <citation type="submission" date="2018-11" db="EMBL/GenBank/DDBJ databases">
        <authorList>
            <consortium name="Pathogen Informatics"/>
        </authorList>
    </citation>
    <scope>NUCLEOTIDE SEQUENCE [LARGE SCALE GENOMIC DNA]</scope>
</reference>
<organism evidence="2 3">
    <name type="scientific">Dibothriocephalus latus</name>
    <name type="common">Fish tapeworm</name>
    <name type="synonym">Diphyllobothrium latum</name>
    <dbReference type="NCBI Taxonomy" id="60516"/>
    <lineage>
        <taxon>Eukaryota</taxon>
        <taxon>Metazoa</taxon>
        <taxon>Spiralia</taxon>
        <taxon>Lophotrochozoa</taxon>
        <taxon>Platyhelminthes</taxon>
        <taxon>Cestoda</taxon>
        <taxon>Eucestoda</taxon>
        <taxon>Diphyllobothriidea</taxon>
        <taxon>Diphyllobothriidae</taxon>
        <taxon>Dibothriocephalus</taxon>
    </lineage>
</organism>
<dbReference type="AlphaFoldDB" id="A0A3P7NJ79"/>
<evidence type="ECO:0000313" key="3">
    <source>
        <dbReference type="Proteomes" id="UP000281553"/>
    </source>
</evidence>
<dbReference type="OrthoDB" id="45365at2759"/>
<gene>
    <name evidence="2" type="ORF">DILT_LOCUS16830</name>
</gene>
<dbReference type="SMART" id="SM00875">
    <property type="entry name" value="BACK"/>
    <property type="match status" value="1"/>
</dbReference>
<evidence type="ECO:0000259" key="1">
    <source>
        <dbReference type="SMART" id="SM00875"/>
    </source>
</evidence>
<protein>
    <recommendedName>
        <fullName evidence="1">BACK domain-containing protein</fullName>
    </recommendedName>
</protein>
<dbReference type="InterPro" id="IPR011705">
    <property type="entry name" value="BACK"/>
</dbReference>
<sequence>MIVLSQQLEMPQVEKWAVGIMTASVKLRDACLDYMKATFEATVARNFFIQLPADTVLSLLEADDLQVDSEETVLKAIGRWVSPLGKVDETRFRHAEAMMKQVQ</sequence>
<keyword evidence="3" id="KW-1185">Reference proteome</keyword>
<dbReference type="Proteomes" id="UP000281553">
    <property type="component" value="Unassembled WGS sequence"/>
</dbReference>
<feature type="domain" description="BACK" evidence="1">
    <location>
        <begin position="17"/>
        <end position="103"/>
    </location>
</feature>
<evidence type="ECO:0000313" key="2">
    <source>
        <dbReference type="EMBL" id="VDN35648.1"/>
    </source>
</evidence>
<proteinExistence type="predicted"/>
<dbReference type="Pfam" id="PF07707">
    <property type="entry name" value="BACK"/>
    <property type="match status" value="1"/>
</dbReference>
<dbReference type="EMBL" id="UYRU01087422">
    <property type="protein sequence ID" value="VDN35648.1"/>
    <property type="molecule type" value="Genomic_DNA"/>
</dbReference>
<name>A0A3P7NJ79_DIBLA</name>
<dbReference type="Gene3D" id="1.25.40.420">
    <property type="match status" value="1"/>
</dbReference>
<accession>A0A3P7NJ79</accession>